<dbReference type="Pfam" id="PF03864">
    <property type="entry name" value="Phage_cap_E"/>
    <property type="match status" value="1"/>
</dbReference>
<name>A0ABV7DZF4_9RHOB</name>
<organism evidence="1 2">
    <name type="scientific">Tabrizicola soli</name>
    <dbReference type="NCBI Taxonomy" id="2185115"/>
    <lineage>
        <taxon>Bacteria</taxon>
        <taxon>Pseudomonadati</taxon>
        <taxon>Pseudomonadota</taxon>
        <taxon>Alphaproteobacteria</taxon>
        <taxon>Rhodobacterales</taxon>
        <taxon>Paracoccaceae</taxon>
        <taxon>Tabrizicola</taxon>
    </lineage>
</organism>
<gene>
    <name evidence="1" type="ORF">ACFOD6_20990</name>
</gene>
<reference evidence="2" key="1">
    <citation type="journal article" date="2019" name="Int. J. Syst. Evol. Microbiol.">
        <title>The Global Catalogue of Microorganisms (GCM) 10K type strain sequencing project: providing services to taxonomists for standard genome sequencing and annotation.</title>
        <authorList>
            <consortium name="The Broad Institute Genomics Platform"/>
            <consortium name="The Broad Institute Genome Sequencing Center for Infectious Disease"/>
            <person name="Wu L."/>
            <person name="Ma J."/>
        </authorList>
    </citation>
    <scope>NUCLEOTIDE SEQUENCE [LARGE SCALE GENOMIC DNA]</scope>
    <source>
        <strain evidence="2">KCTC 62102</strain>
    </source>
</reference>
<evidence type="ECO:0000313" key="1">
    <source>
        <dbReference type="EMBL" id="MFC3088522.1"/>
    </source>
</evidence>
<sequence length="334" mass="36392">MFNKDEITLQTLTASVNKVPFVETTLSRFFRVGRIRSTQAIVEASSTGLTLIDPSARGVAAPNATGLGPNRGQYVIQSVKLGRVVNIAAADFQDVRAFGSESLPETFDEVLGRNTATVRRWIEHTHENFRFNTLKGKQVAADGVTVLTDFYALAGVDEPDEVEVDLATATRAELQNMFADMLDYSRSGLGIDADSAQAYVVLYGKNAWRAFRNNDAVAALYDRFQDGAVNRQGVGGQRANFELFDLVHVQYFGAIGDDEFRLVPAGVPDLFRTDFTPLDAPEAANTLGLPLYATPEIAPFGKGYAVELASLPIHYVTRPECLIGGRHVPTVVTP</sequence>
<dbReference type="InterPro" id="IPR005564">
    <property type="entry name" value="Major_capsid_GpE"/>
</dbReference>
<dbReference type="RefSeq" id="WP_197644654.1">
    <property type="nucleotide sequence ID" value="NZ_JAEACP010000012.1"/>
</dbReference>
<comment type="caution">
    <text evidence="1">The sequence shown here is derived from an EMBL/GenBank/DDBJ whole genome shotgun (WGS) entry which is preliminary data.</text>
</comment>
<accession>A0ABV7DZF4</accession>
<dbReference type="EMBL" id="JBHRSM010000053">
    <property type="protein sequence ID" value="MFC3088522.1"/>
    <property type="molecule type" value="Genomic_DNA"/>
</dbReference>
<keyword evidence="2" id="KW-1185">Reference proteome</keyword>
<protein>
    <submittedName>
        <fullName evidence="1">Major capsid protein</fullName>
    </submittedName>
</protein>
<proteinExistence type="predicted"/>
<dbReference type="Proteomes" id="UP001595445">
    <property type="component" value="Unassembled WGS sequence"/>
</dbReference>
<evidence type="ECO:0000313" key="2">
    <source>
        <dbReference type="Proteomes" id="UP001595445"/>
    </source>
</evidence>